<dbReference type="EMBL" id="BARU01040172">
    <property type="protein sequence ID" value="GAH88579.1"/>
    <property type="molecule type" value="Genomic_DNA"/>
</dbReference>
<evidence type="ECO:0000313" key="1">
    <source>
        <dbReference type="EMBL" id="GAH88579.1"/>
    </source>
</evidence>
<accession>X1KEI3</accession>
<comment type="caution">
    <text evidence="1">The sequence shown here is derived from an EMBL/GenBank/DDBJ whole genome shotgun (WGS) entry which is preliminary data.</text>
</comment>
<protein>
    <submittedName>
        <fullName evidence="1">Uncharacterized protein</fullName>
    </submittedName>
</protein>
<reference evidence="1" key="1">
    <citation type="journal article" date="2014" name="Front. Microbiol.">
        <title>High frequency of phylogenetically diverse reductive dehalogenase-homologous genes in deep subseafloor sedimentary metagenomes.</title>
        <authorList>
            <person name="Kawai M."/>
            <person name="Futagami T."/>
            <person name="Toyoda A."/>
            <person name="Takaki Y."/>
            <person name="Nishi S."/>
            <person name="Hori S."/>
            <person name="Arai W."/>
            <person name="Tsubouchi T."/>
            <person name="Morono Y."/>
            <person name="Uchiyama I."/>
            <person name="Ito T."/>
            <person name="Fujiyama A."/>
            <person name="Inagaki F."/>
            <person name="Takami H."/>
        </authorList>
    </citation>
    <scope>NUCLEOTIDE SEQUENCE</scope>
    <source>
        <strain evidence="1">Expedition CK06-06</strain>
    </source>
</reference>
<dbReference type="AlphaFoldDB" id="X1KEI3"/>
<name>X1KEI3_9ZZZZ</name>
<organism evidence="1">
    <name type="scientific">marine sediment metagenome</name>
    <dbReference type="NCBI Taxonomy" id="412755"/>
    <lineage>
        <taxon>unclassified sequences</taxon>
        <taxon>metagenomes</taxon>
        <taxon>ecological metagenomes</taxon>
    </lineage>
</organism>
<sequence>DGGNKTVQYDLKKERGQIFILDSSLSYLSRIKI</sequence>
<proteinExistence type="predicted"/>
<gene>
    <name evidence="1" type="ORF">S03H2_62151</name>
</gene>
<feature type="non-terminal residue" evidence="1">
    <location>
        <position position="1"/>
    </location>
</feature>